<dbReference type="GeneID" id="301139219"/>
<reference evidence="1 2" key="1">
    <citation type="submission" date="2023-03" db="EMBL/GenBank/DDBJ databases">
        <title>Bacillus Genome Sequencing.</title>
        <authorList>
            <person name="Dunlap C."/>
        </authorList>
    </citation>
    <scope>NUCLEOTIDE SEQUENCE [LARGE SCALE GENOMIC DNA]</scope>
    <source>
        <strain evidence="1 2">NRS-1717</strain>
    </source>
</reference>
<proteinExistence type="predicted"/>
<dbReference type="RefSeq" id="WP_066224410.1">
    <property type="nucleotide sequence ID" value="NZ_JARTFS010000002.1"/>
</dbReference>
<name>A0ABU6NT53_9BACI</name>
<evidence type="ECO:0000313" key="1">
    <source>
        <dbReference type="EMBL" id="MED4400326.1"/>
    </source>
</evidence>
<dbReference type="Proteomes" id="UP001342826">
    <property type="component" value="Unassembled WGS sequence"/>
</dbReference>
<dbReference type="EMBL" id="JARTFS010000002">
    <property type="protein sequence ID" value="MED4400326.1"/>
    <property type="molecule type" value="Genomic_DNA"/>
</dbReference>
<accession>A0ABU6NT53</accession>
<keyword evidence="2" id="KW-1185">Reference proteome</keyword>
<sequence length="229" mass="26877">MKKILFLGSKNKSDLVMYIALILKKNGYKTVIADATQKKTYLRSYTRYADQDTLYNFFNVEIAPVNSLQNLKSLMKSSGEDLNKYDFMLVDIDHVHDQYDWEDFEASYYVADYEKVTLLDDTKLMKDILANNDKGIIFNQVVYEVSSNIDSDYLDYLFNHKIKWSSTYKLPFDEMDVANKVDMQYNMKPTFKRLSKEFRNTLSSIITVLTGHHEKDTKIAMKQIEKGDY</sequence>
<evidence type="ECO:0000313" key="2">
    <source>
        <dbReference type="Proteomes" id="UP001342826"/>
    </source>
</evidence>
<gene>
    <name evidence="1" type="ORF">P9271_02995</name>
</gene>
<comment type="caution">
    <text evidence="1">The sequence shown here is derived from an EMBL/GenBank/DDBJ whole genome shotgun (WGS) entry which is preliminary data.</text>
</comment>
<protein>
    <recommendedName>
        <fullName evidence="3">AAA domain-containing protein</fullName>
    </recommendedName>
</protein>
<organism evidence="1 2">
    <name type="scientific">Metabacillus fastidiosus</name>
    <dbReference type="NCBI Taxonomy" id="1458"/>
    <lineage>
        <taxon>Bacteria</taxon>
        <taxon>Bacillati</taxon>
        <taxon>Bacillota</taxon>
        <taxon>Bacilli</taxon>
        <taxon>Bacillales</taxon>
        <taxon>Bacillaceae</taxon>
        <taxon>Metabacillus</taxon>
    </lineage>
</organism>
<evidence type="ECO:0008006" key="3">
    <source>
        <dbReference type="Google" id="ProtNLM"/>
    </source>
</evidence>